<dbReference type="InterPro" id="IPR005754">
    <property type="entry name" value="Sortase"/>
</dbReference>
<dbReference type="NCBIfam" id="NF033748">
    <property type="entry name" value="class_F_sortase"/>
    <property type="match status" value="1"/>
</dbReference>
<accession>Q0REK3</accession>
<gene>
    <name evidence="2" type="ordered locus">FRAAL5472</name>
</gene>
<organism evidence="2 3">
    <name type="scientific">Frankia alni (strain DSM 45986 / CECT 9034 / ACN14a)</name>
    <dbReference type="NCBI Taxonomy" id="326424"/>
    <lineage>
        <taxon>Bacteria</taxon>
        <taxon>Bacillati</taxon>
        <taxon>Actinomycetota</taxon>
        <taxon>Actinomycetes</taxon>
        <taxon>Frankiales</taxon>
        <taxon>Frankiaceae</taxon>
        <taxon>Frankia</taxon>
    </lineage>
</organism>
<reference evidence="2 3" key="1">
    <citation type="journal article" date="2007" name="Genome Res.">
        <title>Genome characteristics of facultatively symbiotic Frankia sp. strains reflect host range and host plant biogeography.</title>
        <authorList>
            <person name="Normand P."/>
            <person name="Lapierre P."/>
            <person name="Tisa L.S."/>
            <person name="Gogarten J.P."/>
            <person name="Alloisio N."/>
            <person name="Bagnarol E."/>
            <person name="Bassi C.A."/>
            <person name="Berry A.M."/>
            <person name="Bickhart D.M."/>
            <person name="Choisne N."/>
            <person name="Couloux A."/>
            <person name="Cournoyer B."/>
            <person name="Cruveiller S."/>
            <person name="Daubin V."/>
            <person name="Demange N."/>
            <person name="Francino M.P."/>
            <person name="Goltsman E."/>
            <person name="Huang Y."/>
            <person name="Kopp O.R."/>
            <person name="Labarre L."/>
            <person name="Lapidus A."/>
            <person name="Lavire C."/>
            <person name="Marechal J."/>
            <person name="Martinez M."/>
            <person name="Mastronunzio J.E."/>
            <person name="Mullin B.C."/>
            <person name="Niemann J."/>
            <person name="Pujic P."/>
            <person name="Rawnsley T."/>
            <person name="Rouy Z."/>
            <person name="Schenowitz C."/>
            <person name="Sellstedt A."/>
            <person name="Tavares F."/>
            <person name="Tomkins J.P."/>
            <person name="Vallenet D."/>
            <person name="Valverde C."/>
            <person name="Wall L.G."/>
            <person name="Wang Y."/>
            <person name="Medigue C."/>
            <person name="Benson D.R."/>
        </authorList>
    </citation>
    <scope>NUCLEOTIDE SEQUENCE [LARGE SCALE GENOMIC DNA]</scope>
    <source>
        <strain evidence="3">DSM 45986 / CECT 9034 / ACN14a</strain>
    </source>
</reference>
<dbReference type="KEGG" id="fal:FRAAL5472"/>
<name>Q0REK3_FRAAA</name>
<dbReference type="InterPro" id="IPR042001">
    <property type="entry name" value="Sortase_F"/>
</dbReference>
<dbReference type="CDD" id="cd05829">
    <property type="entry name" value="Sortase_F"/>
    <property type="match status" value="1"/>
</dbReference>
<keyword evidence="2" id="KW-0449">Lipoprotein</keyword>
<evidence type="ECO:0000256" key="1">
    <source>
        <dbReference type="ARBA" id="ARBA00022801"/>
    </source>
</evidence>
<dbReference type="InterPro" id="IPR023365">
    <property type="entry name" value="Sortase_dom-sf"/>
</dbReference>
<dbReference type="Proteomes" id="UP000000657">
    <property type="component" value="Chromosome"/>
</dbReference>
<dbReference type="HOGENOM" id="CLU_062592_5_1_11"/>
<keyword evidence="1" id="KW-0378">Hydrolase</keyword>
<protein>
    <submittedName>
        <fullName evidence="2">Lipoprotein (Partial)</fullName>
    </submittedName>
</protein>
<dbReference type="eggNOG" id="COG3764">
    <property type="taxonomic scope" value="Bacteria"/>
</dbReference>
<dbReference type="Pfam" id="PF04203">
    <property type="entry name" value="Sortase"/>
    <property type="match status" value="1"/>
</dbReference>
<dbReference type="GO" id="GO:0016787">
    <property type="term" value="F:hydrolase activity"/>
    <property type="evidence" value="ECO:0007669"/>
    <property type="project" value="UniProtKB-KW"/>
</dbReference>
<dbReference type="SUPFAM" id="SSF63817">
    <property type="entry name" value="Sortase"/>
    <property type="match status" value="1"/>
</dbReference>
<evidence type="ECO:0000313" key="2">
    <source>
        <dbReference type="EMBL" id="CAJ64105.1"/>
    </source>
</evidence>
<dbReference type="Gene3D" id="2.40.260.10">
    <property type="entry name" value="Sortase"/>
    <property type="match status" value="1"/>
</dbReference>
<proteinExistence type="predicted"/>
<dbReference type="AlphaFoldDB" id="Q0REK3"/>
<keyword evidence="3" id="KW-1185">Reference proteome</keyword>
<evidence type="ECO:0000313" key="3">
    <source>
        <dbReference type="Proteomes" id="UP000000657"/>
    </source>
</evidence>
<dbReference type="EMBL" id="CT573213">
    <property type="protein sequence ID" value="CAJ64105.1"/>
    <property type="molecule type" value="Genomic_DNA"/>
</dbReference>
<sequence length="155" mass="16696">MRIPAIGVEVPVSALGLNPDRTVQVPTDFREPGWFRLGPSPGQVGSAVILGHVDSHSGPAVFFRLRYLNAGDRVDVTLADGAIAHFEVNAVRTYPKRQFPARQVYGSHGYSALQLVTCGGVFDTRTHSYQSNVVAYTSLVSITTARAPGMTTPKN</sequence>
<dbReference type="STRING" id="326424.FRAAL5472"/>